<keyword evidence="10" id="KW-1185">Reference proteome</keyword>
<feature type="transmembrane region" description="Helical" evidence="7">
    <location>
        <begin position="548"/>
        <end position="568"/>
    </location>
</feature>
<evidence type="ECO:0000256" key="1">
    <source>
        <dbReference type="ARBA" id="ARBA00004141"/>
    </source>
</evidence>
<dbReference type="Proteomes" id="UP000220836">
    <property type="component" value="Unassembled WGS sequence"/>
</dbReference>
<evidence type="ECO:0000256" key="6">
    <source>
        <dbReference type="ARBA" id="ARBA00023136"/>
    </source>
</evidence>
<dbReference type="Pfam" id="PF13641">
    <property type="entry name" value="Glyco_tranf_2_3"/>
    <property type="match status" value="1"/>
</dbReference>
<dbReference type="PANTHER" id="PTHR43867">
    <property type="entry name" value="CELLULOSE SYNTHASE CATALYTIC SUBUNIT A [UDP-FORMING]"/>
    <property type="match status" value="1"/>
</dbReference>
<dbReference type="OrthoDB" id="7431422at2"/>
<dbReference type="PANTHER" id="PTHR43867:SF2">
    <property type="entry name" value="CELLULOSE SYNTHASE CATALYTIC SUBUNIT A [UDP-FORMING]"/>
    <property type="match status" value="1"/>
</dbReference>
<keyword evidence="4 7" id="KW-0812">Transmembrane</keyword>
<proteinExistence type="predicted"/>
<evidence type="ECO:0000313" key="9">
    <source>
        <dbReference type="EMBL" id="SMX40499.1"/>
    </source>
</evidence>
<evidence type="ECO:0000256" key="5">
    <source>
        <dbReference type="ARBA" id="ARBA00022989"/>
    </source>
</evidence>
<dbReference type="GO" id="GO:0016020">
    <property type="term" value="C:membrane"/>
    <property type="evidence" value="ECO:0007669"/>
    <property type="project" value="UniProtKB-SubCell"/>
</dbReference>
<protein>
    <submittedName>
        <fullName evidence="9">Beta-monoglucosyldiacylglycerol synthase</fullName>
        <ecNumber evidence="9">2.4.1.-</ecNumber>
    </submittedName>
</protein>
<dbReference type="Gene3D" id="3.90.550.10">
    <property type="entry name" value="Spore Coat Polysaccharide Biosynthesis Protein SpsA, Chain A"/>
    <property type="match status" value="1"/>
</dbReference>
<feature type="transmembrane region" description="Helical" evidence="7">
    <location>
        <begin position="502"/>
        <end position="528"/>
    </location>
</feature>
<dbReference type="SUPFAM" id="SSF160246">
    <property type="entry name" value="EspE N-terminal domain-like"/>
    <property type="match status" value="1"/>
</dbReference>
<dbReference type="RefSeq" id="WP_097804522.1">
    <property type="nucleotide sequence ID" value="NZ_FXYH01000006.1"/>
</dbReference>
<name>A0A238KCC6_9RHOB</name>
<sequence length="627" mass="69404">MSTHPLDIAETLLLQGGSKRGQPISHILSESGKVAPSEMVKALGESHRLAQPIENVLTAEAILSREEVLDAQAQHYGALALRRSVNPPVAKLANSLPASFCLEKGVYPWMRIGETLVLATSRPDRFADLLKELPPGLGPVMMAVTLEGDIHAEIALRQGDSLVRHAESWVPAQASCRDLSESTKSARNLSIAAALLCLTLLYLSPTIFFSLALALALGSLIMAQGLKVAAFLALPKQPPAGVPKLPPNPPSVSILVPLYKEQEIAQTLVARLSRLTYPKTLLDVVLVLEAEDTTTLATLARTTLPPWIRTIRVPTGEVTTKPRALNYAFGFTRGDIVGIYDAEDAPAPDQIDKVVDHFASAPPDVGCLQGILDFYNPRANWLSRCFSVEYASWFRILLPGLARMRFAVPLGGTTVFFRRSVLEHVCGWDAHNVTEDADLGIRLARHGYRTELIQTVTREEANNRFWPWVRQRSRWLKGYGITWWVHSRKPIQLWRDLGPKKFFGVQLLFLTTLIQFTFAPILWSFWLLLLGLPHPLSGIIEGPLARSLTAVFLSAEAITVFIGFAALSRSPHRSLIPWVPTLFAYFPLATVAAYKAVWETLTKPFYWDKTEHGHSRPDSPDADLSHN</sequence>
<dbReference type="InterPro" id="IPR050321">
    <property type="entry name" value="Glycosyltr_2/OpgH_subfam"/>
</dbReference>
<organism evidence="9 10">
    <name type="scientific">Pelagimonas varians</name>
    <dbReference type="NCBI Taxonomy" id="696760"/>
    <lineage>
        <taxon>Bacteria</taxon>
        <taxon>Pseudomonadati</taxon>
        <taxon>Pseudomonadota</taxon>
        <taxon>Alphaproteobacteria</taxon>
        <taxon>Rhodobacterales</taxon>
        <taxon>Roseobacteraceae</taxon>
        <taxon>Pelagimonas</taxon>
    </lineage>
</organism>
<reference evidence="9 10" key="1">
    <citation type="submission" date="2017-05" db="EMBL/GenBank/DDBJ databases">
        <authorList>
            <person name="Song R."/>
            <person name="Chenine A.L."/>
            <person name="Ruprecht R.M."/>
        </authorList>
    </citation>
    <scope>NUCLEOTIDE SEQUENCE [LARGE SCALE GENOMIC DNA]</scope>
    <source>
        <strain evidence="9 10">CECT 8663</strain>
    </source>
</reference>
<gene>
    <name evidence="9" type="ORF">PEV8663_02021</name>
</gene>
<evidence type="ECO:0000256" key="7">
    <source>
        <dbReference type="SAM" id="Phobius"/>
    </source>
</evidence>
<comment type="subcellular location">
    <subcellularLocation>
        <location evidence="1">Membrane</location>
        <topology evidence="1">Multi-pass membrane protein</topology>
    </subcellularLocation>
</comment>
<evidence type="ECO:0000259" key="8">
    <source>
        <dbReference type="Pfam" id="PF05157"/>
    </source>
</evidence>
<dbReference type="InterPro" id="IPR037257">
    <property type="entry name" value="T2SS_E_N_sf"/>
</dbReference>
<dbReference type="EMBL" id="FXYH01000006">
    <property type="protein sequence ID" value="SMX40499.1"/>
    <property type="molecule type" value="Genomic_DNA"/>
</dbReference>
<dbReference type="SUPFAM" id="SSF53448">
    <property type="entry name" value="Nucleotide-diphospho-sugar transferases"/>
    <property type="match status" value="1"/>
</dbReference>
<accession>A0A238KCC6</accession>
<evidence type="ECO:0000313" key="10">
    <source>
        <dbReference type="Proteomes" id="UP000220836"/>
    </source>
</evidence>
<keyword evidence="5 7" id="KW-1133">Transmembrane helix</keyword>
<evidence type="ECO:0000256" key="4">
    <source>
        <dbReference type="ARBA" id="ARBA00022692"/>
    </source>
</evidence>
<dbReference type="AlphaFoldDB" id="A0A238KCC6"/>
<dbReference type="GO" id="GO:0016757">
    <property type="term" value="F:glycosyltransferase activity"/>
    <property type="evidence" value="ECO:0007669"/>
    <property type="project" value="UniProtKB-KW"/>
</dbReference>
<dbReference type="Pfam" id="PF05157">
    <property type="entry name" value="MshEN"/>
    <property type="match status" value="1"/>
</dbReference>
<keyword evidence="6 7" id="KW-0472">Membrane</keyword>
<feature type="transmembrane region" description="Helical" evidence="7">
    <location>
        <begin position="575"/>
        <end position="597"/>
    </location>
</feature>
<dbReference type="InterPro" id="IPR007831">
    <property type="entry name" value="T2SS_GspE_N"/>
</dbReference>
<dbReference type="InterPro" id="IPR029044">
    <property type="entry name" value="Nucleotide-diphossugar_trans"/>
</dbReference>
<keyword evidence="3 9" id="KW-0808">Transferase</keyword>
<evidence type="ECO:0000256" key="2">
    <source>
        <dbReference type="ARBA" id="ARBA00022676"/>
    </source>
</evidence>
<dbReference type="EC" id="2.4.1.-" evidence="9"/>
<feature type="domain" description="Type II secretion system protein GspE N-terminal" evidence="8">
    <location>
        <begin position="87"/>
        <end position="155"/>
    </location>
</feature>
<evidence type="ECO:0000256" key="3">
    <source>
        <dbReference type="ARBA" id="ARBA00022679"/>
    </source>
</evidence>
<keyword evidence="2 9" id="KW-0328">Glycosyltransferase</keyword>